<comment type="caution">
    <text evidence="4">The sequence shown here is derived from an EMBL/GenBank/DDBJ whole genome shotgun (WGS) entry which is preliminary data.</text>
</comment>
<keyword evidence="1" id="KW-0677">Repeat</keyword>
<organism evidence="4 5">
    <name type="scientific">Phomopsis amygdali</name>
    <name type="common">Fusicoccum amygdali</name>
    <dbReference type="NCBI Taxonomy" id="1214568"/>
    <lineage>
        <taxon>Eukaryota</taxon>
        <taxon>Fungi</taxon>
        <taxon>Dikarya</taxon>
        <taxon>Ascomycota</taxon>
        <taxon>Pezizomycotina</taxon>
        <taxon>Sordariomycetes</taxon>
        <taxon>Sordariomycetidae</taxon>
        <taxon>Diaporthales</taxon>
        <taxon>Diaporthaceae</taxon>
        <taxon>Diaporthe</taxon>
    </lineage>
</organism>
<evidence type="ECO:0000256" key="1">
    <source>
        <dbReference type="ARBA" id="ARBA00022737"/>
    </source>
</evidence>
<feature type="compositionally biased region" description="Basic and acidic residues" evidence="2">
    <location>
        <begin position="931"/>
        <end position="946"/>
    </location>
</feature>
<dbReference type="InterPro" id="IPR056884">
    <property type="entry name" value="NPHP3-like_N"/>
</dbReference>
<feature type="region of interest" description="Disordered" evidence="2">
    <location>
        <begin position="1400"/>
        <end position="1493"/>
    </location>
</feature>
<dbReference type="SUPFAM" id="SSF52540">
    <property type="entry name" value="P-loop containing nucleoside triphosphate hydrolases"/>
    <property type="match status" value="1"/>
</dbReference>
<dbReference type="SMART" id="SM00248">
    <property type="entry name" value="ANK"/>
    <property type="match status" value="4"/>
</dbReference>
<dbReference type="InterPro" id="IPR002110">
    <property type="entry name" value="Ankyrin_rpt"/>
</dbReference>
<evidence type="ECO:0000259" key="3">
    <source>
        <dbReference type="Pfam" id="PF24883"/>
    </source>
</evidence>
<accession>A0AAD9VZP8</accession>
<dbReference type="Gene3D" id="3.40.50.300">
    <property type="entry name" value="P-loop containing nucleotide triphosphate hydrolases"/>
    <property type="match status" value="1"/>
</dbReference>
<dbReference type="InterPro" id="IPR036770">
    <property type="entry name" value="Ankyrin_rpt-contain_sf"/>
</dbReference>
<dbReference type="EMBL" id="JAUJFL010000006">
    <property type="protein sequence ID" value="KAK2601299.1"/>
    <property type="molecule type" value="Genomic_DNA"/>
</dbReference>
<feature type="domain" description="Nephrocystin 3-like N-terminal" evidence="3">
    <location>
        <begin position="390"/>
        <end position="562"/>
    </location>
</feature>
<dbReference type="Proteomes" id="UP001265746">
    <property type="component" value="Unassembled WGS sequence"/>
</dbReference>
<dbReference type="PANTHER" id="PTHR10039">
    <property type="entry name" value="AMELOGENIN"/>
    <property type="match status" value="1"/>
</dbReference>
<feature type="region of interest" description="Disordered" evidence="2">
    <location>
        <begin position="1"/>
        <end position="55"/>
    </location>
</feature>
<reference evidence="4" key="1">
    <citation type="submission" date="2023-06" db="EMBL/GenBank/DDBJ databases">
        <authorList>
            <person name="Noh H."/>
        </authorList>
    </citation>
    <scope>NUCLEOTIDE SEQUENCE</scope>
    <source>
        <strain evidence="4">DUCC20226</strain>
    </source>
</reference>
<keyword evidence="5" id="KW-1185">Reference proteome</keyword>
<dbReference type="InterPro" id="IPR027417">
    <property type="entry name" value="P-loop_NTPase"/>
</dbReference>
<dbReference type="SUPFAM" id="SSF48403">
    <property type="entry name" value="Ankyrin repeat"/>
    <property type="match status" value="1"/>
</dbReference>
<evidence type="ECO:0000256" key="2">
    <source>
        <dbReference type="SAM" id="MobiDB-lite"/>
    </source>
</evidence>
<dbReference type="Gene3D" id="1.25.40.20">
    <property type="entry name" value="Ankyrin repeat-containing domain"/>
    <property type="match status" value="1"/>
</dbReference>
<evidence type="ECO:0000313" key="4">
    <source>
        <dbReference type="EMBL" id="KAK2601299.1"/>
    </source>
</evidence>
<feature type="region of interest" description="Disordered" evidence="2">
    <location>
        <begin position="903"/>
        <end position="947"/>
    </location>
</feature>
<proteinExistence type="predicted"/>
<evidence type="ECO:0000313" key="5">
    <source>
        <dbReference type="Proteomes" id="UP001265746"/>
    </source>
</evidence>
<gene>
    <name evidence="4" type="ORF">N8I77_010759</name>
</gene>
<protein>
    <recommendedName>
        <fullName evidence="3">Nephrocystin 3-like N-terminal domain-containing protein</fullName>
    </recommendedName>
</protein>
<feature type="compositionally biased region" description="Polar residues" evidence="2">
    <location>
        <begin position="11"/>
        <end position="37"/>
    </location>
</feature>
<sequence>MSEKPDKGKATAQSQGLIQDNSVPLTSDDVSAQNQGHGHQDETPIVEKAPALSSASNRDLWAEAWDRLSKDAKERLQMTLSEPGGKASSISEVPKGDKTISRRYESVDRGRKGRSTTNKSIYVQQVILGTQKALEDYQQLWESGTMAQVANTGRRILSSALAVKQILDAGLKFDPTGYGACAWGVVSFGLTLVDKSITSMERAFDAAAILSELLNDYSQTETRYLQMLPFMGAKRDTKGLEGAMVEAYTAILKYSAAVKKTTHGSRQNRLVASFIALTGDPLVALKKTIDEQDIIVRKWKDNVQNDYNMQFQNRALVNQEQIQADVNKVFNALGKVQDDIAVTKDGVEFLAGSELLDWLSDSEHTSNAKHHLKHQELRGSEEGVHRPRLWFTQAPEYCQWKDSPASVLWLYAPHGCGKSSLCSSIIADLLALNQTEAVRQKLVVFWYFQSTDAIKDVRPVLRSILRQLCNNSNHGVPKEIKEWLTEARSQNSSPTRKMLLEKVRNVIAMLPLDVFIVLDGLDEFAPNPAVKSGCTREQVLELASDLIKLTQRIPKLHILLSSNPEDDIRKYLQGNTSKSVINVMNVEGGLQDDLHNFITMKKDKGFESLDPNVWSTVRDRLNEGKEKSFLWVTSMLDDLREFDGNEDLIIEHLKDVPFKLREKYNKGLASVKEHNKGNVRLVLMWLLWHQRDGEPLTEQEVAVAAGLKTSSASDVGKLQVRTLVKTSTPILGSATYGDEDDEDQPPRRIEFIHFSAREHLQTLLSKPTKKRSDRPEVAMPWLSFSEEEAHLEMATRCLEVLLDKDEHEGLPKDSPLKTYAAQYWHMHYLKIGRAGPAGQKTAEKKVAEQKVPEQKAAEQKVAALDKLVENFLTPDSENVAFKSWLKSYDPDDNYSLSDFDMERVEDNDNDSGSDTHSEVTKYSGSYSGSYSDRESHDDRREDEKPPAHPVYYAVKLNLLEMAIQMIKKYEINPDERPGREGTMLQLALYHGNWNVANTMLDYYDGQIKTVMDQSGPHGTALYIASAKAEGETVKTVENLINKGAPADRTKDGKYGSALHAAAYFRRYDAMKILLDKDPTSIDQRGGMFGTALNTAAAQGHADIVTLLLSYNANPMMVSGLFGTALQASLVCNRRSSAGVEDMLQEAFAKYGTKSPSRSDVGWQLAFSRLYNSNLELFESYASLFPMPNAIAKGFQMPGRRELTPPQIALAGVLELWILPAARVLDRHRDHLTMSLPYRTPFKEQLQEILRVLPNFKNSPDELNRRDFRYKALFWSGINYILENLGPLIDHAISSMKTSFSHTCNFSNREYEILYEWEDRPWMWANMRTRRDEYFLARVPYMGSHRFVYERRFRGESWRRHFRYDRLMDKDMNMDLSDKLVLEMARQQRLLYKRLKRQRDGMPTILRQTKTMLGGTPPSTLHSGTESRAGLDNGDDHDGDGDGHDKKDDSNGDDNGNDHDEDEDKHSNSGSGSVNKSDSDSRGSDSESDSEEGWNSEIHLVVDSLLPLVKNLVEFGKQCDQLHETATQPDLSAQTITDLTFEVSAAVARLAISIKDWSDGRSPTTESLLAQTVRLVKSVRLARITRLAAAAESQLLPHLQKGDHQDAENDTAIETEPGASGRAGSDSPVQLLQDGAAAKTTAILDELPSQVRDQVSSVLDRVRDQMSEQLRDLVRDAVRAEMERQQEVAEVASLSPSEMRRSRIWGAFSWGSR</sequence>
<dbReference type="Pfam" id="PF12796">
    <property type="entry name" value="Ank_2"/>
    <property type="match status" value="1"/>
</dbReference>
<dbReference type="Pfam" id="PF24883">
    <property type="entry name" value="NPHP3_N"/>
    <property type="match status" value="1"/>
</dbReference>
<feature type="compositionally biased region" description="Polar residues" evidence="2">
    <location>
        <begin position="1405"/>
        <end position="1425"/>
    </location>
</feature>
<name>A0AAD9VZP8_PHOAM</name>
<feature type="compositionally biased region" description="Basic and acidic residues" evidence="2">
    <location>
        <begin position="1433"/>
        <end position="1449"/>
    </location>
</feature>